<keyword evidence="2" id="KW-1185">Reference proteome</keyword>
<protein>
    <submittedName>
        <fullName evidence="1">Uncharacterized protein</fullName>
    </submittedName>
</protein>
<proteinExistence type="predicted"/>
<reference evidence="1 2" key="1">
    <citation type="submission" date="2022-11" db="EMBL/GenBank/DDBJ databases">
        <title>The characterization of three novel Bacteroidetes species and genomic analysis of their roles in tidal elemental geochemical cycles.</title>
        <authorList>
            <person name="Ma K.-J."/>
        </authorList>
    </citation>
    <scope>NUCLEOTIDE SEQUENCE [LARGE SCALE GENOMIC DNA]</scope>
    <source>
        <strain evidence="1 2">M82</strain>
    </source>
</reference>
<name>A0ABT3RHU8_9BACT</name>
<organism evidence="1 2">
    <name type="scientific">Pontibacter anaerobius</name>
    <dbReference type="NCBI Taxonomy" id="2993940"/>
    <lineage>
        <taxon>Bacteria</taxon>
        <taxon>Pseudomonadati</taxon>
        <taxon>Bacteroidota</taxon>
        <taxon>Cytophagia</taxon>
        <taxon>Cytophagales</taxon>
        <taxon>Hymenobacteraceae</taxon>
        <taxon>Pontibacter</taxon>
    </lineage>
</organism>
<comment type="caution">
    <text evidence="1">The sequence shown here is derived from an EMBL/GenBank/DDBJ whole genome shotgun (WGS) entry which is preliminary data.</text>
</comment>
<sequence length="65" mass="7569">MSYKLNIIKGHKSEDLRQGTMKVYSKYKSETAANKYGSVSEESLNPKILNAQSFPFIYKYLYIRP</sequence>
<evidence type="ECO:0000313" key="1">
    <source>
        <dbReference type="EMBL" id="MCX2741365.1"/>
    </source>
</evidence>
<dbReference type="RefSeq" id="WP_266053529.1">
    <property type="nucleotide sequence ID" value="NZ_JAPFQO010000010.1"/>
</dbReference>
<dbReference type="EMBL" id="JAPFQO010000010">
    <property type="protein sequence ID" value="MCX2741365.1"/>
    <property type="molecule type" value="Genomic_DNA"/>
</dbReference>
<gene>
    <name evidence="1" type="ORF">OO017_15500</name>
</gene>
<evidence type="ECO:0000313" key="2">
    <source>
        <dbReference type="Proteomes" id="UP001207228"/>
    </source>
</evidence>
<dbReference type="Proteomes" id="UP001207228">
    <property type="component" value="Unassembled WGS sequence"/>
</dbReference>
<accession>A0ABT3RHU8</accession>